<dbReference type="GO" id="GO:0005737">
    <property type="term" value="C:cytoplasm"/>
    <property type="evidence" value="ECO:0007669"/>
    <property type="project" value="UniProtKB-SubCell"/>
</dbReference>
<dbReference type="GO" id="GO:0009252">
    <property type="term" value="P:peptidoglycan biosynthetic process"/>
    <property type="evidence" value="ECO:0007669"/>
    <property type="project" value="UniProtKB-UniRule"/>
</dbReference>
<name>A0A7V6DPK6_9BACT</name>
<dbReference type="PANTHER" id="PTHR43783">
    <property type="entry name" value="UDP-N-ACETYLGLUCOSAMINE 1-CARBOXYVINYLTRANSFERASE"/>
    <property type="match status" value="1"/>
</dbReference>
<organism evidence="14">
    <name type="scientific">Desulfobacca acetoxidans</name>
    <dbReference type="NCBI Taxonomy" id="60893"/>
    <lineage>
        <taxon>Bacteria</taxon>
        <taxon>Pseudomonadati</taxon>
        <taxon>Thermodesulfobacteriota</taxon>
        <taxon>Desulfobaccia</taxon>
        <taxon>Desulfobaccales</taxon>
        <taxon>Desulfobaccaceae</taxon>
        <taxon>Desulfobacca</taxon>
    </lineage>
</organism>
<dbReference type="Pfam" id="PF00275">
    <property type="entry name" value="EPSP_synthase"/>
    <property type="match status" value="1"/>
</dbReference>
<feature type="modified residue" description="2-(S-cysteinyl)pyruvic acid O-phosphothioketal" evidence="12">
    <location>
        <position position="115"/>
    </location>
</feature>
<evidence type="ECO:0000256" key="4">
    <source>
        <dbReference type="ARBA" id="ARBA00022618"/>
    </source>
</evidence>
<proteinExistence type="inferred from homology"/>
<feature type="active site" description="Proton donor" evidence="12">
    <location>
        <position position="115"/>
    </location>
</feature>
<comment type="subcellular location">
    <subcellularLocation>
        <location evidence="1 12">Cytoplasm</location>
    </subcellularLocation>
</comment>
<feature type="binding site" evidence="12">
    <location>
        <position position="303"/>
    </location>
    <ligand>
        <name>UDP-N-acetyl-alpha-D-glucosamine</name>
        <dbReference type="ChEBI" id="CHEBI:57705"/>
    </ligand>
</feature>
<evidence type="ECO:0000313" key="14">
    <source>
        <dbReference type="EMBL" id="HHS29333.1"/>
    </source>
</evidence>
<evidence type="ECO:0000256" key="9">
    <source>
        <dbReference type="ARBA" id="ARBA00023316"/>
    </source>
</evidence>
<evidence type="ECO:0000256" key="3">
    <source>
        <dbReference type="ARBA" id="ARBA00022490"/>
    </source>
</evidence>
<feature type="binding site" evidence="12">
    <location>
        <position position="325"/>
    </location>
    <ligand>
        <name>UDP-N-acetyl-alpha-D-glucosamine</name>
        <dbReference type="ChEBI" id="CHEBI:57705"/>
    </ligand>
</feature>
<dbReference type="EC" id="2.5.1.7" evidence="12"/>
<feature type="binding site" evidence="12">
    <location>
        <begin position="22"/>
        <end position="23"/>
    </location>
    <ligand>
        <name>phosphoenolpyruvate</name>
        <dbReference type="ChEBI" id="CHEBI:58702"/>
    </ligand>
</feature>
<feature type="binding site" evidence="12">
    <location>
        <position position="91"/>
    </location>
    <ligand>
        <name>UDP-N-acetyl-alpha-D-glucosamine</name>
        <dbReference type="ChEBI" id="CHEBI:57705"/>
    </ligand>
</feature>
<dbReference type="InterPro" id="IPR013792">
    <property type="entry name" value="RNA3'P_cycl/enolpyr_Trfase_a/b"/>
</dbReference>
<dbReference type="GO" id="GO:0008360">
    <property type="term" value="P:regulation of cell shape"/>
    <property type="evidence" value="ECO:0007669"/>
    <property type="project" value="UniProtKB-KW"/>
</dbReference>
<comment type="caution">
    <text evidence="14">The sequence shown here is derived from an EMBL/GenBank/DDBJ whole genome shotgun (WGS) entry which is preliminary data.</text>
</comment>
<dbReference type="InterPro" id="IPR036968">
    <property type="entry name" value="Enolpyruvate_Tfrase_sf"/>
</dbReference>
<gene>
    <name evidence="12 14" type="primary">murA</name>
    <name evidence="14" type="ORF">ENV52_06495</name>
</gene>
<keyword evidence="4 12" id="KW-0132">Cell division</keyword>
<dbReference type="InterPro" id="IPR050068">
    <property type="entry name" value="MurA_subfamily"/>
</dbReference>
<evidence type="ECO:0000256" key="10">
    <source>
        <dbReference type="ARBA" id="ARBA00038367"/>
    </source>
</evidence>
<dbReference type="UniPathway" id="UPA00219"/>
<accession>A0A7V6DPK6</accession>
<keyword evidence="8 12" id="KW-0131">Cell cycle</keyword>
<dbReference type="InterPro" id="IPR005750">
    <property type="entry name" value="UDP_GlcNAc_COvinyl_MurA"/>
</dbReference>
<dbReference type="HAMAP" id="MF_00111">
    <property type="entry name" value="MurA"/>
    <property type="match status" value="1"/>
</dbReference>
<evidence type="ECO:0000256" key="6">
    <source>
        <dbReference type="ARBA" id="ARBA00022960"/>
    </source>
</evidence>
<dbReference type="GO" id="GO:0071555">
    <property type="term" value="P:cell wall organization"/>
    <property type="evidence" value="ECO:0007669"/>
    <property type="project" value="UniProtKB-KW"/>
</dbReference>
<evidence type="ECO:0000256" key="2">
    <source>
        <dbReference type="ARBA" id="ARBA00004752"/>
    </source>
</evidence>
<dbReference type="InterPro" id="IPR001986">
    <property type="entry name" value="Enolpyruvate_Tfrase_dom"/>
</dbReference>
<evidence type="ECO:0000256" key="1">
    <source>
        <dbReference type="ARBA" id="ARBA00004496"/>
    </source>
</evidence>
<sequence length="416" mass="43910">MDKIVIEGGVPLKGEVAISGAKNAALPILAATLLAPGVHHLYNIPALADIRTIKRLLGIMGVKFEDGDPLVVDTSQLTGWMAPYELVKTMRAAVLVLGPLVARARQASVSLPGGCAIGARPINLHLKGLEAMGVKINLNQGYVEAKAKRLRGTEIHLDIPTVTGTENLMMAATLAKGTTRLVNAAQEPEVADLARFLVAMGANIEGIGTDTLTIRGVEALQPASYTVMSDRIEAGTYIAAAAITHGQVTVTNAPVQHLTAILEKLHDAGVRFIADESSVQVMGGGTLHGVDVKTLPYPGFPTDMQAQFMALMSVAKGASVITETIFEDRFIHVGELKRLGADITISGNQAVVRGRRQLSGAPVMATDLRASASLIIAGLAAQGTTEVHRIYHLDRGYARLTEKLTALGARIQRVPA</sequence>
<dbReference type="NCBIfam" id="NF006873">
    <property type="entry name" value="PRK09369.1"/>
    <property type="match status" value="1"/>
</dbReference>
<evidence type="ECO:0000256" key="8">
    <source>
        <dbReference type="ARBA" id="ARBA00023306"/>
    </source>
</evidence>
<comment type="catalytic activity">
    <reaction evidence="11 12">
        <text>phosphoenolpyruvate + UDP-N-acetyl-alpha-D-glucosamine = UDP-N-acetyl-3-O-(1-carboxyvinyl)-alpha-D-glucosamine + phosphate</text>
        <dbReference type="Rhea" id="RHEA:18681"/>
        <dbReference type="ChEBI" id="CHEBI:43474"/>
        <dbReference type="ChEBI" id="CHEBI:57705"/>
        <dbReference type="ChEBI" id="CHEBI:58702"/>
        <dbReference type="ChEBI" id="CHEBI:68483"/>
        <dbReference type="EC" id="2.5.1.7"/>
    </reaction>
</comment>
<keyword evidence="5 12" id="KW-0808">Transferase</keyword>
<comment type="similarity">
    <text evidence="10 12">Belongs to the EPSP synthase family. MurA subfamily.</text>
</comment>
<dbReference type="AlphaFoldDB" id="A0A7V6DPK6"/>
<comment type="function">
    <text evidence="12">Cell wall formation. Adds enolpyruvyl to UDP-N-acetylglucosamine.</text>
</comment>
<evidence type="ECO:0000256" key="7">
    <source>
        <dbReference type="ARBA" id="ARBA00022984"/>
    </source>
</evidence>
<comment type="caution">
    <text evidence="12">Lacks conserved residue(s) required for the propagation of feature annotation.</text>
</comment>
<keyword evidence="6 12" id="KW-0133">Cell shape</keyword>
<evidence type="ECO:0000259" key="13">
    <source>
        <dbReference type="Pfam" id="PF00275"/>
    </source>
</evidence>
<dbReference type="EMBL" id="DTGR01000105">
    <property type="protein sequence ID" value="HHS29333.1"/>
    <property type="molecule type" value="Genomic_DNA"/>
</dbReference>
<dbReference type="NCBIfam" id="TIGR01072">
    <property type="entry name" value="murA"/>
    <property type="match status" value="1"/>
</dbReference>
<feature type="domain" description="Enolpyruvate transferase" evidence="13">
    <location>
        <begin position="7"/>
        <end position="404"/>
    </location>
</feature>
<dbReference type="SUPFAM" id="SSF55205">
    <property type="entry name" value="EPT/RTPC-like"/>
    <property type="match status" value="1"/>
</dbReference>
<dbReference type="GO" id="GO:0019277">
    <property type="term" value="P:UDP-N-acetylgalactosamine biosynthetic process"/>
    <property type="evidence" value="ECO:0007669"/>
    <property type="project" value="InterPro"/>
</dbReference>
<dbReference type="CDD" id="cd01555">
    <property type="entry name" value="UdpNAET"/>
    <property type="match status" value="1"/>
</dbReference>
<dbReference type="GO" id="GO:0051301">
    <property type="term" value="P:cell division"/>
    <property type="evidence" value="ECO:0007669"/>
    <property type="project" value="UniProtKB-KW"/>
</dbReference>
<keyword evidence="7 12" id="KW-0573">Peptidoglycan synthesis</keyword>
<evidence type="ECO:0000256" key="5">
    <source>
        <dbReference type="ARBA" id="ARBA00022679"/>
    </source>
</evidence>
<reference evidence="14" key="1">
    <citation type="journal article" date="2020" name="mSystems">
        <title>Genome- and Community-Level Interaction Insights into Carbon Utilization and Element Cycling Functions of Hydrothermarchaeota in Hydrothermal Sediment.</title>
        <authorList>
            <person name="Zhou Z."/>
            <person name="Liu Y."/>
            <person name="Xu W."/>
            <person name="Pan J."/>
            <person name="Luo Z.H."/>
            <person name="Li M."/>
        </authorList>
    </citation>
    <scope>NUCLEOTIDE SEQUENCE [LARGE SCALE GENOMIC DNA]</scope>
    <source>
        <strain evidence="14">SpSt-767</strain>
    </source>
</reference>
<dbReference type="Gene3D" id="3.65.10.10">
    <property type="entry name" value="Enolpyruvate transferase domain"/>
    <property type="match status" value="2"/>
</dbReference>
<keyword evidence="12" id="KW-0670">Pyruvate</keyword>
<keyword evidence="9 12" id="KW-0961">Cell wall biogenesis/degradation</keyword>
<dbReference type="GO" id="GO:0008760">
    <property type="term" value="F:UDP-N-acetylglucosamine 1-carboxyvinyltransferase activity"/>
    <property type="evidence" value="ECO:0007669"/>
    <property type="project" value="UniProtKB-UniRule"/>
</dbReference>
<protein>
    <recommendedName>
        <fullName evidence="12">UDP-N-acetylglucosamine 1-carboxyvinyltransferase</fullName>
        <ecNumber evidence="12">2.5.1.7</ecNumber>
    </recommendedName>
    <alternativeName>
        <fullName evidence="12">Enoylpyruvate transferase</fullName>
    </alternativeName>
    <alternativeName>
        <fullName evidence="12">UDP-N-acetylglucosamine enolpyruvyl transferase</fullName>
        <shortName evidence="12">EPT</shortName>
    </alternativeName>
</protein>
<evidence type="ECO:0000256" key="12">
    <source>
        <dbReference type="HAMAP-Rule" id="MF_00111"/>
    </source>
</evidence>
<keyword evidence="3 12" id="KW-0963">Cytoplasm</keyword>
<evidence type="ECO:0000256" key="11">
    <source>
        <dbReference type="ARBA" id="ARBA00047527"/>
    </source>
</evidence>
<dbReference type="FunFam" id="3.65.10.10:FF:000001">
    <property type="entry name" value="UDP-N-acetylglucosamine 1-carboxyvinyltransferase"/>
    <property type="match status" value="1"/>
</dbReference>
<dbReference type="PANTHER" id="PTHR43783:SF1">
    <property type="entry name" value="UDP-N-ACETYLGLUCOSAMINE 1-CARBOXYVINYLTRANSFERASE"/>
    <property type="match status" value="1"/>
</dbReference>
<comment type="pathway">
    <text evidence="2 12">Cell wall biogenesis; peptidoglycan biosynthesis.</text>
</comment>